<keyword evidence="4 6" id="KW-1015">Disulfide bond</keyword>
<proteinExistence type="predicted"/>
<feature type="domain" description="EGF-like" evidence="7">
    <location>
        <begin position="63"/>
        <end position="103"/>
    </location>
</feature>
<evidence type="ECO:0000313" key="8">
    <source>
        <dbReference type="Ensembl" id="ENSXMAP00000034714.1"/>
    </source>
</evidence>
<feature type="domain" description="EGF-like" evidence="7">
    <location>
        <begin position="205"/>
        <end position="247"/>
    </location>
</feature>
<reference evidence="9" key="2">
    <citation type="journal article" date="2013" name="Nat. Genet.">
        <title>The genome of the platyfish, Xiphophorus maculatus, provides insights into evolutionary adaptation and several complex traits.</title>
        <authorList>
            <person name="Schartl M."/>
            <person name="Walter R.B."/>
            <person name="Shen Y."/>
            <person name="Garcia T."/>
            <person name="Catchen J."/>
            <person name="Amores A."/>
            <person name="Braasch I."/>
            <person name="Chalopin D."/>
            <person name="Volff J.N."/>
            <person name="Lesch K.P."/>
            <person name="Bisazza A."/>
            <person name="Minx P."/>
            <person name="Hillier L."/>
            <person name="Wilson R.K."/>
            <person name="Fuerstenberg S."/>
            <person name="Boore J."/>
            <person name="Searle S."/>
            <person name="Postlethwait J.H."/>
            <person name="Warren W.C."/>
        </authorList>
    </citation>
    <scope>NUCLEOTIDE SEQUENCE [LARGE SCALE GENOMIC DNA]</scope>
    <source>
        <strain evidence="9">JP 163 A</strain>
    </source>
</reference>
<reference evidence="8" key="4">
    <citation type="submission" date="2025-09" db="UniProtKB">
        <authorList>
            <consortium name="Ensembl"/>
        </authorList>
    </citation>
    <scope>IDENTIFICATION</scope>
    <source>
        <strain evidence="8">JP 163 A</strain>
    </source>
</reference>
<keyword evidence="5" id="KW-0325">Glycoprotein</keyword>
<protein>
    <submittedName>
        <fullName evidence="8">Stabilin 1</fullName>
    </submittedName>
</protein>
<dbReference type="InterPro" id="IPR056806">
    <property type="entry name" value="EGF_STAB1-2"/>
</dbReference>
<dbReference type="PANTHER" id="PTHR24038">
    <property type="entry name" value="STABILIN"/>
    <property type="match status" value="1"/>
</dbReference>
<dbReference type="Pfam" id="PF12947">
    <property type="entry name" value="EGF_3"/>
    <property type="match status" value="1"/>
</dbReference>
<dbReference type="GeneTree" id="ENSGT00940000157928"/>
<evidence type="ECO:0000256" key="2">
    <source>
        <dbReference type="ARBA" id="ARBA00022536"/>
    </source>
</evidence>
<sequence>MKLKADFFLDQTACPEGTVEMVNIHYSHRGADFCFLPAVNSQVVLSRLCLQVAQCCSGFYGPDCKPCIGGFQHPCYDKGTCLDGIHGNGSCSCHPGFKGIACHICSDSSKHGENCDEECRCVHGLCDNRPGSGGACRRGSCSDGFSGDYCDWTATPCNADGLLAHCHVHSIRCGTSVSSARRPALCCSRCICRDGYEGDGHSCSPINLCLKSSRGGCDANAECVFVAPGNVSCVCAEGWMGDGTVCVEINNCELQERGGCSPNATCNHIGPGQVVETRNPRKHKKSIKLLHLLCATASNVKPLYTMKPL</sequence>
<dbReference type="InterPro" id="IPR024731">
    <property type="entry name" value="NELL2-like_EGF"/>
</dbReference>
<dbReference type="AlphaFoldDB" id="A0A3B5QTS8"/>
<dbReference type="PROSITE" id="PS50026">
    <property type="entry name" value="EGF_3"/>
    <property type="match status" value="2"/>
</dbReference>
<dbReference type="PANTHER" id="PTHR24038:SF8">
    <property type="entry name" value="STABILIN-1"/>
    <property type="match status" value="1"/>
</dbReference>
<evidence type="ECO:0000259" key="7">
    <source>
        <dbReference type="PROSITE" id="PS50026"/>
    </source>
</evidence>
<dbReference type="Gene3D" id="2.10.25.10">
    <property type="entry name" value="Laminin"/>
    <property type="match status" value="1"/>
</dbReference>
<dbReference type="SUPFAM" id="SSF57196">
    <property type="entry name" value="EGF/Laminin"/>
    <property type="match status" value="2"/>
</dbReference>
<name>A0A3B5QTS8_XIPMA</name>
<dbReference type="PROSITE" id="PS01186">
    <property type="entry name" value="EGF_2"/>
    <property type="match status" value="1"/>
</dbReference>
<comment type="subcellular location">
    <subcellularLocation>
        <location evidence="1">Membrane</location>
    </subcellularLocation>
</comment>
<keyword evidence="3" id="KW-0472">Membrane</keyword>
<evidence type="ECO:0000256" key="3">
    <source>
        <dbReference type="ARBA" id="ARBA00023136"/>
    </source>
</evidence>
<feature type="disulfide bond" evidence="6">
    <location>
        <begin position="93"/>
        <end position="102"/>
    </location>
</feature>
<evidence type="ECO:0000256" key="6">
    <source>
        <dbReference type="PROSITE-ProRule" id="PRU00076"/>
    </source>
</evidence>
<evidence type="ECO:0000256" key="5">
    <source>
        <dbReference type="ARBA" id="ARBA00023180"/>
    </source>
</evidence>
<keyword evidence="2 6" id="KW-0245">EGF-like domain</keyword>
<dbReference type="Ensembl" id="ENSXMAT00000032678.1">
    <property type="protein sequence ID" value="ENSXMAP00000034714.1"/>
    <property type="gene ID" value="ENSXMAG00000021784.1"/>
</dbReference>
<dbReference type="FunFam" id="2.10.25.10:FF:000040">
    <property type="entry name" value="Stabilin 2"/>
    <property type="match status" value="1"/>
</dbReference>
<reference evidence="9" key="1">
    <citation type="submission" date="2012-01" db="EMBL/GenBank/DDBJ databases">
        <authorList>
            <person name="Walter R."/>
            <person name="Schartl M."/>
            <person name="Warren W."/>
        </authorList>
    </citation>
    <scope>NUCLEOTIDE SEQUENCE [LARGE SCALE GENOMIC DNA]</scope>
    <source>
        <strain evidence="9">JP 163 A</strain>
    </source>
</reference>
<organism evidence="8 9">
    <name type="scientific">Xiphophorus maculatus</name>
    <name type="common">Southern platyfish</name>
    <name type="synonym">Platypoecilus maculatus</name>
    <dbReference type="NCBI Taxonomy" id="8083"/>
    <lineage>
        <taxon>Eukaryota</taxon>
        <taxon>Metazoa</taxon>
        <taxon>Chordata</taxon>
        <taxon>Craniata</taxon>
        <taxon>Vertebrata</taxon>
        <taxon>Euteleostomi</taxon>
        <taxon>Actinopterygii</taxon>
        <taxon>Neopterygii</taxon>
        <taxon>Teleostei</taxon>
        <taxon>Neoteleostei</taxon>
        <taxon>Acanthomorphata</taxon>
        <taxon>Ovalentaria</taxon>
        <taxon>Atherinomorphae</taxon>
        <taxon>Cyprinodontiformes</taxon>
        <taxon>Poeciliidae</taxon>
        <taxon>Poeciliinae</taxon>
        <taxon>Xiphophorus</taxon>
    </lineage>
</organism>
<dbReference type="PROSITE" id="PS00022">
    <property type="entry name" value="EGF_1"/>
    <property type="match status" value="1"/>
</dbReference>
<accession>A0A3B5QTS8</accession>
<evidence type="ECO:0000313" key="9">
    <source>
        <dbReference type="Proteomes" id="UP000002852"/>
    </source>
</evidence>
<dbReference type="GO" id="GO:0016020">
    <property type="term" value="C:membrane"/>
    <property type="evidence" value="ECO:0007669"/>
    <property type="project" value="UniProtKB-SubCell"/>
</dbReference>
<dbReference type="Proteomes" id="UP000002852">
    <property type="component" value="Unassembled WGS sequence"/>
</dbReference>
<reference evidence="8" key="3">
    <citation type="submission" date="2025-08" db="UniProtKB">
        <authorList>
            <consortium name="Ensembl"/>
        </authorList>
    </citation>
    <scope>IDENTIFICATION</scope>
    <source>
        <strain evidence="8">JP 163 A</strain>
    </source>
</reference>
<dbReference type="InterPro" id="IPR000742">
    <property type="entry name" value="EGF"/>
</dbReference>
<evidence type="ECO:0000256" key="1">
    <source>
        <dbReference type="ARBA" id="ARBA00004370"/>
    </source>
</evidence>
<evidence type="ECO:0000256" key="4">
    <source>
        <dbReference type="ARBA" id="ARBA00023157"/>
    </source>
</evidence>
<dbReference type="Pfam" id="PF24887">
    <property type="entry name" value="EGF_STAB1-2"/>
    <property type="match status" value="1"/>
</dbReference>
<keyword evidence="9" id="KW-1185">Reference proteome</keyword>
<comment type="caution">
    <text evidence="6">Lacks conserved residue(s) required for the propagation of feature annotation.</text>
</comment>
<dbReference type="SMART" id="SM00181">
    <property type="entry name" value="EGF"/>
    <property type="match status" value="3"/>
</dbReference>